<proteinExistence type="predicted"/>
<dbReference type="OrthoDB" id="791936at2"/>
<reference evidence="1 2" key="1">
    <citation type="submission" date="2018-05" db="EMBL/GenBank/DDBJ databases">
        <title>Complete genome sequence of Massilia oculi sp. nov. CCUG 43427T (=DSM 26321T), the type strain of M. oculi, and comparison with genome sequences of other Massilia strains.</title>
        <authorList>
            <person name="Zhu B."/>
        </authorList>
    </citation>
    <scope>NUCLEOTIDE SEQUENCE [LARGE SCALE GENOMIC DNA]</scope>
    <source>
        <strain evidence="1 2">CCUG 43427</strain>
    </source>
</reference>
<dbReference type="EMBL" id="CP029343">
    <property type="protein sequence ID" value="AWL05880.1"/>
    <property type="molecule type" value="Genomic_DNA"/>
</dbReference>
<sequence>MALSAVPEEREAGTLVLSGCMDDTYELMGISRDLRTVHPGGSITYVSPIFRATSGTERRRIESNLTFGDQGPKTFNLLSVVSLDLPHCVPNHSWQLEYERLLELEYWCACADHDVPVAITERIELLRTAPGVGLENNLFWPSPQGVTLKLAADFTMIPTYDGRRVISQADTFAIITSLFHKYRQGVPKKARLVCRTYERTVISPESFQRFSDGVIQASFLRAAREGEIAYSNCDEIVSERMFAFLSGEVAGACESGGHALMEYLIALLVGRLTLHQKHARELLANVVDKAIADHFTIIAMFLMSEMEQNRQTRSST</sequence>
<accession>A0A2S2DKI2</accession>
<gene>
    <name evidence="1" type="ORF">DIR46_16565</name>
</gene>
<protein>
    <submittedName>
        <fullName evidence="1">Uncharacterized protein</fullName>
    </submittedName>
</protein>
<evidence type="ECO:0000313" key="1">
    <source>
        <dbReference type="EMBL" id="AWL05880.1"/>
    </source>
</evidence>
<evidence type="ECO:0000313" key="2">
    <source>
        <dbReference type="Proteomes" id="UP000245820"/>
    </source>
</evidence>
<dbReference type="Proteomes" id="UP000245820">
    <property type="component" value="Chromosome"/>
</dbReference>
<dbReference type="KEGG" id="mtim:DIR46_16565"/>
<organism evidence="1 2">
    <name type="scientific">Massilia oculi</name>
    <dbReference type="NCBI Taxonomy" id="945844"/>
    <lineage>
        <taxon>Bacteria</taxon>
        <taxon>Pseudomonadati</taxon>
        <taxon>Pseudomonadota</taxon>
        <taxon>Betaproteobacteria</taxon>
        <taxon>Burkholderiales</taxon>
        <taxon>Oxalobacteraceae</taxon>
        <taxon>Telluria group</taxon>
        <taxon>Massilia</taxon>
    </lineage>
</organism>
<keyword evidence="2" id="KW-1185">Reference proteome</keyword>
<dbReference type="AlphaFoldDB" id="A0A2S2DKI2"/>
<name>A0A2S2DKI2_9BURK</name>